<proteinExistence type="predicted"/>
<dbReference type="RefSeq" id="WP_245731570.1">
    <property type="nucleotide sequence ID" value="NZ_FNGV01000014.1"/>
</dbReference>
<evidence type="ECO:0000313" key="1">
    <source>
        <dbReference type="EMBL" id="SDM77922.1"/>
    </source>
</evidence>
<gene>
    <name evidence="1" type="ORF">SAMN04488514_114118</name>
</gene>
<keyword evidence="2" id="KW-1185">Reference proteome</keyword>
<evidence type="ECO:0008006" key="3">
    <source>
        <dbReference type="Google" id="ProtNLM"/>
    </source>
</evidence>
<name>A0A1G9W078_9FLAO</name>
<dbReference type="EMBL" id="FNGV01000014">
    <property type="protein sequence ID" value="SDM77922.1"/>
    <property type="molecule type" value="Genomic_DNA"/>
</dbReference>
<protein>
    <recommendedName>
        <fullName evidence="3">Lipocalin-like domain-containing protein</fullName>
    </recommendedName>
</protein>
<dbReference type="AlphaFoldDB" id="A0A1G9W078"/>
<dbReference type="Proteomes" id="UP000199440">
    <property type="component" value="Unassembled WGS sequence"/>
</dbReference>
<dbReference type="PROSITE" id="PS51257">
    <property type="entry name" value="PROKAR_LIPOPROTEIN"/>
    <property type="match status" value="1"/>
</dbReference>
<organism evidence="1 2">
    <name type="scientific">Kriegella aquimaris</name>
    <dbReference type="NCBI Taxonomy" id="192904"/>
    <lineage>
        <taxon>Bacteria</taxon>
        <taxon>Pseudomonadati</taxon>
        <taxon>Bacteroidota</taxon>
        <taxon>Flavobacteriia</taxon>
        <taxon>Flavobacteriales</taxon>
        <taxon>Flavobacteriaceae</taxon>
        <taxon>Kriegella</taxon>
    </lineage>
</organism>
<dbReference type="STRING" id="192904.SAMN04488514_114118"/>
<evidence type="ECO:0000313" key="2">
    <source>
        <dbReference type="Proteomes" id="UP000199440"/>
    </source>
</evidence>
<reference evidence="1 2" key="1">
    <citation type="submission" date="2016-10" db="EMBL/GenBank/DDBJ databases">
        <authorList>
            <person name="de Groot N.N."/>
        </authorList>
    </citation>
    <scope>NUCLEOTIDE SEQUENCE [LARGE SCALE GENOMIC DNA]</scope>
    <source>
        <strain evidence="1 2">DSM 19886</strain>
    </source>
</reference>
<sequence>MKKFLNYVMYTSLLVSTLSLGSCQKEHEEVDPVNEQETLMASSATAKLIEQTVSNDGSYDNIVDGSSCFDIQFPYKVNVNGLELAIDSMEDLELIELAFDAVDEDENILDIFFPITVTMGDYTEISVNGMEDLRALAEQCIEGGDDDDIECIDFVYPISLFTFNTNKQQTGKIVVNSDREWRRFFAGLDDDDLVSIDFPVVLELYDETEVEVSSNTELASAIESAKNACDEDDDDDYNDDDFTQERLEEYLVECPWLVRDVERDNQTQTEQYFEYAMNFTEAGEVTVIDRAGNRITGTWATRVANYNVLLSLEFDVLVDFNLEWYVNEIEDGKIKLYSGDDNKIVMKKACELFSDEPDTLRGILRECSWIIKKVRNDGEEMRRLLGYEFNFMAEGVVTLSSGDNILDGSWEITTNAQGRLVMAINMGQEPGVSFEWPLADLRDDRLKFEIEGTDYELILERNCDNDEDDEDVVMIRGLFNKSLWEVAYFAENENFSTELYDGYMFSFEPNGQLSVLNPNEQEADSGRWFVYRNSEQKLEMIITFGTESNFYALGNDYHIAEVSDNRLELKHQNDWGGFNDLILEKL</sequence>
<accession>A0A1G9W078</accession>